<protein>
    <recommendedName>
        <fullName evidence="2">SWIM-type domain-containing protein</fullName>
    </recommendedName>
</protein>
<comment type="caution">
    <text evidence="3">The sequence shown here is derived from an EMBL/GenBank/DDBJ whole genome shotgun (WGS) entry which is preliminary data.</text>
</comment>
<evidence type="ECO:0000256" key="1">
    <source>
        <dbReference type="PROSITE-ProRule" id="PRU00325"/>
    </source>
</evidence>
<dbReference type="PROSITE" id="PS50966">
    <property type="entry name" value="ZF_SWIM"/>
    <property type="match status" value="1"/>
</dbReference>
<gene>
    <name evidence="3" type="ORF">MEUPH1_LOCUS18375</name>
</gene>
<name>A0AAV0X6V6_9HEMI</name>
<evidence type="ECO:0000259" key="2">
    <source>
        <dbReference type="PROSITE" id="PS50966"/>
    </source>
</evidence>
<sequence>MDRISLADIYTFCSATPNTRNMVEGENILNSGHLINCGYIISKDLKEINILGMCLQTSAIRDKPHNKTGSLQLNENGLKVTKILCTCKAGNSQKCKHIVSTLLYLNRNGISSLEPISQTDLKCSWSGHYLDEVEI</sequence>
<dbReference type="EMBL" id="CARXXK010000003">
    <property type="protein sequence ID" value="CAI6363426.1"/>
    <property type="molecule type" value="Genomic_DNA"/>
</dbReference>
<dbReference type="AlphaFoldDB" id="A0AAV0X6V6"/>
<evidence type="ECO:0000313" key="4">
    <source>
        <dbReference type="Proteomes" id="UP001160148"/>
    </source>
</evidence>
<keyword evidence="1" id="KW-0479">Metal-binding</keyword>
<keyword evidence="1" id="KW-0863">Zinc-finger</keyword>
<keyword evidence="4" id="KW-1185">Reference proteome</keyword>
<keyword evidence="1" id="KW-0862">Zinc</keyword>
<accession>A0AAV0X6V6</accession>
<dbReference type="InterPro" id="IPR007527">
    <property type="entry name" value="Znf_SWIM"/>
</dbReference>
<feature type="domain" description="SWIM-type" evidence="2">
    <location>
        <begin position="69"/>
        <end position="106"/>
    </location>
</feature>
<evidence type="ECO:0000313" key="3">
    <source>
        <dbReference type="EMBL" id="CAI6363426.1"/>
    </source>
</evidence>
<dbReference type="GO" id="GO:0008270">
    <property type="term" value="F:zinc ion binding"/>
    <property type="evidence" value="ECO:0007669"/>
    <property type="project" value="UniProtKB-KW"/>
</dbReference>
<reference evidence="3 4" key="1">
    <citation type="submission" date="2023-01" db="EMBL/GenBank/DDBJ databases">
        <authorList>
            <person name="Whitehead M."/>
        </authorList>
    </citation>
    <scope>NUCLEOTIDE SEQUENCE [LARGE SCALE GENOMIC DNA]</scope>
</reference>
<dbReference type="Proteomes" id="UP001160148">
    <property type="component" value="Unassembled WGS sequence"/>
</dbReference>
<organism evidence="3 4">
    <name type="scientific">Macrosiphum euphorbiae</name>
    <name type="common">potato aphid</name>
    <dbReference type="NCBI Taxonomy" id="13131"/>
    <lineage>
        <taxon>Eukaryota</taxon>
        <taxon>Metazoa</taxon>
        <taxon>Ecdysozoa</taxon>
        <taxon>Arthropoda</taxon>
        <taxon>Hexapoda</taxon>
        <taxon>Insecta</taxon>
        <taxon>Pterygota</taxon>
        <taxon>Neoptera</taxon>
        <taxon>Paraneoptera</taxon>
        <taxon>Hemiptera</taxon>
        <taxon>Sternorrhyncha</taxon>
        <taxon>Aphidomorpha</taxon>
        <taxon>Aphidoidea</taxon>
        <taxon>Aphididae</taxon>
        <taxon>Macrosiphini</taxon>
        <taxon>Macrosiphum</taxon>
    </lineage>
</organism>
<proteinExistence type="predicted"/>